<dbReference type="Gene3D" id="3.30.420.40">
    <property type="match status" value="2"/>
</dbReference>
<dbReference type="AlphaFoldDB" id="A0A1M4SKV9"/>
<dbReference type="InterPro" id="IPR036388">
    <property type="entry name" value="WH-like_DNA-bd_sf"/>
</dbReference>
<keyword evidence="2" id="KW-0808">Transferase</keyword>
<dbReference type="STRING" id="1122195.SAMN02745164_00222"/>
<evidence type="ECO:0000313" key="2">
    <source>
        <dbReference type="EMBL" id="SHE32846.1"/>
    </source>
</evidence>
<dbReference type="Gene3D" id="1.10.10.10">
    <property type="entry name" value="Winged helix-like DNA-binding domain superfamily/Winged helix DNA-binding domain"/>
    <property type="match status" value="1"/>
</dbReference>
<dbReference type="Pfam" id="PF00480">
    <property type="entry name" value="ROK"/>
    <property type="match status" value="1"/>
</dbReference>
<keyword evidence="2" id="KW-0418">Kinase</keyword>
<name>A0A1M4SKV9_MARH1</name>
<reference evidence="2" key="1">
    <citation type="submission" date="2016-11" db="EMBL/GenBank/DDBJ databases">
        <authorList>
            <person name="Varghese N."/>
            <person name="Submissions S."/>
        </authorList>
    </citation>
    <scope>NUCLEOTIDE SEQUENCE [LARGE SCALE GENOMIC DNA]</scope>
    <source>
        <strain evidence="2">DSM 16785</strain>
    </source>
</reference>
<evidence type="ECO:0000256" key="1">
    <source>
        <dbReference type="ARBA" id="ARBA00006479"/>
    </source>
</evidence>
<evidence type="ECO:0000313" key="3">
    <source>
        <dbReference type="Proteomes" id="UP000184334"/>
    </source>
</evidence>
<proteinExistence type="inferred from homology"/>
<protein>
    <submittedName>
        <fullName evidence="2">Sugar kinase of the NBD/HSP70 family, may contain an N-terminal HTH domain</fullName>
    </submittedName>
</protein>
<dbReference type="Proteomes" id="UP000184334">
    <property type="component" value="Unassembled WGS sequence"/>
</dbReference>
<dbReference type="PANTHER" id="PTHR18964:SF149">
    <property type="entry name" value="BIFUNCTIONAL UDP-N-ACETYLGLUCOSAMINE 2-EPIMERASE_N-ACETYLMANNOSAMINE KINASE"/>
    <property type="match status" value="1"/>
</dbReference>
<keyword evidence="3" id="KW-1185">Reference proteome</keyword>
<dbReference type="SUPFAM" id="SSF46785">
    <property type="entry name" value="Winged helix' DNA-binding domain"/>
    <property type="match status" value="1"/>
</dbReference>
<gene>
    <name evidence="2" type="ORF">SAMN02745164_00222</name>
</gene>
<dbReference type="GO" id="GO:0016301">
    <property type="term" value="F:kinase activity"/>
    <property type="evidence" value="ECO:0007669"/>
    <property type="project" value="UniProtKB-KW"/>
</dbReference>
<comment type="similarity">
    <text evidence="1">Belongs to the ROK (NagC/XylR) family.</text>
</comment>
<comment type="caution">
    <text evidence="2">The sequence shown here is derived from an EMBL/GenBank/DDBJ whole genome shotgun (WGS) entry which is preliminary data.</text>
</comment>
<dbReference type="OrthoDB" id="37575at2"/>
<dbReference type="EMBL" id="FQUI01000002">
    <property type="protein sequence ID" value="SHE32846.1"/>
    <property type="molecule type" value="Genomic_DNA"/>
</dbReference>
<dbReference type="SUPFAM" id="SSF53067">
    <property type="entry name" value="Actin-like ATPase domain"/>
    <property type="match status" value="1"/>
</dbReference>
<dbReference type="RefSeq" id="WP_072862545.1">
    <property type="nucleotide sequence ID" value="NZ_FQUI01000002.1"/>
</dbReference>
<organism evidence="2 3">
    <name type="scientific">Marinitoga hydrogenitolerans (strain DSM 16785 / JCM 12826 / AT1271)</name>
    <dbReference type="NCBI Taxonomy" id="1122195"/>
    <lineage>
        <taxon>Bacteria</taxon>
        <taxon>Thermotogati</taxon>
        <taxon>Thermotogota</taxon>
        <taxon>Thermotogae</taxon>
        <taxon>Petrotogales</taxon>
        <taxon>Petrotogaceae</taxon>
        <taxon>Marinitoga</taxon>
    </lineage>
</organism>
<dbReference type="InterPro" id="IPR036390">
    <property type="entry name" value="WH_DNA-bd_sf"/>
</dbReference>
<accession>A0A1M4SKV9</accession>
<sequence>MNFIYSNSETKFKLFSTLIRKQSISRSDLAQILNLTRASVSNIVSELKKKNLIIESDKISGGVGRKKILLEVNSDALYVIGIEFERKSFTAGIYNLSGKLLKHLKHKFYQIQSIEDILKDVENSVVSLLSWAQKKNINVSAIGIGIPGPVDPEEGVIYNVPYFLDNKKYGLKLEFEKRFGIPTFIEKDANAAALGEFWYGIGRNYNSFVYLLMVEGIGAGLILNQSIYRGINGLAGKVGKFLFLNENKKATPFEKYGGELSILNLICHYSHKSPFYSKILKERDIKISDFIDGVKRKDTISLKVLNEIEYYIALIISNIIYLLDPNLIIIGGDLINVKDDFSKDIEKLTKNIIKDHPMPEIKKSGIYNMSISLGGATRAFMEIISTLLK</sequence>
<dbReference type="InterPro" id="IPR000600">
    <property type="entry name" value="ROK"/>
</dbReference>
<dbReference type="InterPro" id="IPR043129">
    <property type="entry name" value="ATPase_NBD"/>
</dbReference>
<dbReference type="Pfam" id="PF13412">
    <property type="entry name" value="HTH_24"/>
    <property type="match status" value="1"/>
</dbReference>
<dbReference type="PANTHER" id="PTHR18964">
    <property type="entry name" value="ROK (REPRESSOR, ORF, KINASE) FAMILY"/>
    <property type="match status" value="1"/>
</dbReference>